<gene>
    <name evidence="3" type="ORF">DFH05DRAFT_1520628</name>
</gene>
<evidence type="ECO:0000259" key="2">
    <source>
        <dbReference type="PROSITE" id="PS50966"/>
    </source>
</evidence>
<dbReference type="Proteomes" id="UP001142393">
    <property type="component" value="Unassembled WGS sequence"/>
</dbReference>
<dbReference type="AlphaFoldDB" id="A0A9W8P8D7"/>
<evidence type="ECO:0000313" key="3">
    <source>
        <dbReference type="EMBL" id="KAJ3749031.1"/>
    </source>
</evidence>
<reference evidence="3 4" key="1">
    <citation type="journal article" date="2023" name="Proc. Natl. Acad. Sci. U.S.A.">
        <title>A global phylogenomic analysis of the shiitake genus Lentinula.</title>
        <authorList>
            <person name="Sierra-Patev S."/>
            <person name="Min B."/>
            <person name="Naranjo-Ortiz M."/>
            <person name="Looney B."/>
            <person name="Konkel Z."/>
            <person name="Slot J.C."/>
            <person name="Sakamoto Y."/>
            <person name="Steenwyk J.L."/>
            <person name="Rokas A."/>
            <person name="Carro J."/>
            <person name="Camarero S."/>
            <person name="Ferreira P."/>
            <person name="Molpeceres G."/>
            <person name="Ruiz-Duenas F.J."/>
            <person name="Serrano A."/>
            <person name="Henrissat B."/>
            <person name="Drula E."/>
            <person name="Hughes K.W."/>
            <person name="Mata J.L."/>
            <person name="Ishikawa N.K."/>
            <person name="Vargas-Isla R."/>
            <person name="Ushijima S."/>
            <person name="Smith C.A."/>
            <person name="Donoghue J."/>
            <person name="Ahrendt S."/>
            <person name="Andreopoulos W."/>
            <person name="He G."/>
            <person name="LaButti K."/>
            <person name="Lipzen A."/>
            <person name="Ng V."/>
            <person name="Riley R."/>
            <person name="Sandor L."/>
            <person name="Barry K."/>
            <person name="Martinez A.T."/>
            <person name="Xiao Y."/>
            <person name="Gibbons J.G."/>
            <person name="Terashima K."/>
            <person name="Grigoriev I.V."/>
            <person name="Hibbett D."/>
        </authorList>
    </citation>
    <scope>NUCLEOTIDE SEQUENCE [LARGE SCALE GENOMIC DNA]</scope>
    <source>
        <strain evidence="3 4">TFB7810</strain>
    </source>
</reference>
<dbReference type="GO" id="GO:0097196">
    <property type="term" value="C:Shu complex"/>
    <property type="evidence" value="ECO:0007669"/>
    <property type="project" value="TreeGrafter"/>
</dbReference>
<name>A0A9W8P8D7_9AGAR</name>
<dbReference type="PANTHER" id="PTHR28498">
    <property type="entry name" value="ZINC FINGER SWIM DOMAIN-CONTAINING PROTEIN 7"/>
    <property type="match status" value="1"/>
</dbReference>
<feature type="domain" description="SWIM-type" evidence="2">
    <location>
        <begin position="76"/>
        <end position="120"/>
    </location>
</feature>
<accession>A0A9W8P8D7</accession>
<dbReference type="Pfam" id="PF04434">
    <property type="entry name" value="SWIM"/>
    <property type="match status" value="1"/>
</dbReference>
<protein>
    <recommendedName>
        <fullName evidence="2">SWIM-type domain-containing protein</fullName>
    </recommendedName>
</protein>
<keyword evidence="1" id="KW-0479">Metal-binding</keyword>
<evidence type="ECO:0000256" key="1">
    <source>
        <dbReference type="PROSITE-ProRule" id="PRU00325"/>
    </source>
</evidence>
<dbReference type="PROSITE" id="PS50966">
    <property type="entry name" value="ZF_SWIM"/>
    <property type="match status" value="1"/>
</dbReference>
<dbReference type="GO" id="GO:0008270">
    <property type="term" value="F:zinc ion binding"/>
    <property type="evidence" value="ECO:0007669"/>
    <property type="project" value="UniProtKB-KW"/>
</dbReference>
<organism evidence="3 4">
    <name type="scientific">Lentinula detonsa</name>
    <dbReference type="NCBI Taxonomy" id="2804962"/>
    <lineage>
        <taxon>Eukaryota</taxon>
        <taxon>Fungi</taxon>
        <taxon>Dikarya</taxon>
        <taxon>Basidiomycota</taxon>
        <taxon>Agaricomycotina</taxon>
        <taxon>Agaricomycetes</taxon>
        <taxon>Agaricomycetidae</taxon>
        <taxon>Agaricales</taxon>
        <taxon>Marasmiineae</taxon>
        <taxon>Omphalotaceae</taxon>
        <taxon>Lentinula</taxon>
    </lineage>
</organism>
<dbReference type="InterPro" id="IPR007527">
    <property type="entry name" value="Znf_SWIM"/>
</dbReference>
<comment type="caution">
    <text evidence="3">The sequence shown here is derived from an EMBL/GenBank/DDBJ whole genome shotgun (WGS) entry which is preliminary data.</text>
</comment>
<sequence length="151" mass="16941">MLLSPKLLRLADKVIDSLDFDSSQYLTEESLQRLHDLFPDVLILAALDLIDQRKVTESSTPWGFVEYEVLGSTATHIVHIGLSNTLMSSYCTCPAFNFTVLETGKSLMCKHVLATRLAVRIGLCVKQQISLDYLATSISQRYRPPDNAYTQ</sequence>
<dbReference type="EMBL" id="JANVFU010000002">
    <property type="protein sequence ID" value="KAJ3749031.1"/>
    <property type="molecule type" value="Genomic_DNA"/>
</dbReference>
<proteinExistence type="predicted"/>
<keyword evidence="1" id="KW-0862">Zinc</keyword>
<keyword evidence="1" id="KW-0863">Zinc-finger</keyword>
<dbReference type="GO" id="GO:0000724">
    <property type="term" value="P:double-strand break repair via homologous recombination"/>
    <property type="evidence" value="ECO:0007669"/>
    <property type="project" value="TreeGrafter"/>
</dbReference>
<dbReference type="PANTHER" id="PTHR28498:SF1">
    <property type="entry name" value="ZINC FINGER SWIM DOMAIN-CONTAINING PROTEIN 7"/>
    <property type="match status" value="1"/>
</dbReference>
<keyword evidence="4" id="KW-1185">Reference proteome</keyword>
<evidence type="ECO:0000313" key="4">
    <source>
        <dbReference type="Proteomes" id="UP001142393"/>
    </source>
</evidence>